<name>A0A6M5YL52_9BACT</name>
<evidence type="ECO:0000313" key="1">
    <source>
        <dbReference type="EMBL" id="QJW93732.1"/>
    </source>
</evidence>
<dbReference type="AlphaFoldDB" id="A0A6M5YL52"/>
<reference evidence="2" key="1">
    <citation type="submission" date="2020-05" db="EMBL/GenBank/DDBJ databases">
        <title>Frigoriglobus tundricola gen. nov., sp. nov., a psychrotolerant cellulolytic planctomycete of the family Gemmataceae with two divergent copies of 16S rRNA gene.</title>
        <authorList>
            <person name="Kulichevskaya I.S."/>
            <person name="Ivanova A.A."/>
            <person name="Naumoff D.G."/>
            <person name="Beletsky A.V."/>
            <person name="Rijpstra W.I.C."/>
            <person name="Sinninghe Damste J.S."/>
            <person name="Mardanov A.V."/>
            <person name="Ravin N.V."/>
            <person name="Dedysh S.N."/>
        </authorList>
    </citation>
    <scope>NUCLEOTIDE SEQUENCE [LARGE SCALE GENOMIC DNA]</scope>
    <source>
        <strain evidence="2">PL17</strain>
    </source>
</reference>
<sequence length="41" mass="4341">MALLGFTIRLRPSDFCGTGFRARASRHTGSKAGATSTEGRV</sequence>
<gene>
    <name evidence="1" type="ORF">FTUN_1243</name>
</gene>
<organism evidence="1 2">
    <name type="scientific">Frigoriglobus tundricola</name>
    <dbReference type="NCBI Taxonomy" id="2774151"/>
    <lineage>
        <taxon>Bacteria</taxon>
        <taxon>Pseudomonadati</taxon>
        <taxon>Planctomycetota</taxon>
        <taxon>Planctomycetia</taxon>
        <taxon>Gemmatales</taxon>
        <taxon>Gemmataceae</taxon>
        <taxon>Frigoriglobus</taxon>
    </lineage>
</organism>
<proteinExistence type="predicted"/>
<evidence type="ECO:0000313" key="2">
    <source>
        <dbReference type="Proteomes" id="UP000503447"/>
    </source>
</evidence>
<dbReference type="Proteomes" id="UP000503447">
    <property type="component" value="Chromosome"/>
</dbReference>
<keyword evidence="2" id="KW-1185">Reference proteome</keyword>
<dbReference type="KEGG" id="ftj:FTUN_1243"/>
<protein>
    <submittedName>
        <fullName evidence="1">Uncharacterized protein</fullName>
    </submittedName>
</protein>
<dbReference type="EMBL" id="CP053452">
    <property type="protein sequence ID" value="QJW93732.1"/>
    <property type="molecule type" value="Genomic_DNA"/>
</dbReference>
<accession>A0A6M5YL52</accession>